<keyword evidence="1" id="KW-0378">Hydrolase</keyword>
<dbReference type="Pfam" id="PF04555">
    <property type="entry name" value="XhoI"/>
    <property type="match status" value="1"/>
</dbReference>
<protein>
    <submittedName>
        <fullName evidence="1">PaeR7I family type II restriction endonuclease</fullName>
    </submittedName>
</protein>
<accession>A0AB35T9V0</accession>
<dbReference type="GO" id="GO:0009036">
    <property type="term" value="F:type II site-specific deoxyribonuclease activity"/>
    <property type="evidence" value="ECO:0007669"/>
    <property type="project" value="InterPro"/>
</dbReference>
<keyword evidence="1" id="KW-0540">Nuclease</keyword>
<comment type="caution">
    <text evidence="1">The sequence shown here is derived from an EMBL/GenBank/DDBJ whole genome shotgun (WGS) entry which is preliminary data.</text>
</comment>
<dbReference type="AlphaFoldDB" id="A0AB35T9V0"/>
<sequence>MADNLYGAFEEAVRDYWRVLDGQGRKQLERGAVDQGRRAQSTGGKQFDSLAAVVAQIFQDEGFPEESIQFGRRAVVPGYYRPTKAWDILVVHGGTLVAAVELKSIASSFGNNLSNRAEEAVGLSTDLLTAYREGVFGTVKPWLGYLFLMADVEEVHRPSGTSSTDLSIDEEFLNPHSRNSRDRIVSYGKRAEIMCRRLVLEQLYDASCFVLSSRDPESEVVQPAADLGFGNFAASIRGHATYVRSMVE</sequence>
<dbReference type="RefSeq" id="WP_084362647.1">
    <property type="nucleotide sequence ID" value="NZ_JAWXXX010000001.1"/>
</dbReference>
<evidence type="ECO:0000313" key="1">
    <source>
        <dbReference type="EMBL" id="MDX5895203.1"/>
    </source>
</evidence>
<keyword evidence="1" id="KW-0255">Endonuclease</keyword>
<dbReference type="Proteomes" id="UP001281130">
    <property type="component" value="Unassembled WGS sequence"/>
</dbReference>
<dbReference type="EMBL" id="JAWXXX010000001">
    <property type="protein sequence ID" value="MDX5895203.1"/>
    <property type="molecule type" value="Genomic_DNA"/>
</dbReference>
<dbReference type="GO" id="GO:0009307">
    <property type="term" value="P:DNA restriction-modification system"/>
    <property type="evidence" value="ECO:0007669"/>
    <property type="project" value="InterPro"/>
</dbReference>
<organism evidence="1 2">
    <name type="scientific">Rubrobacter radiotolerans</name>
    <name type="common">Arthrobacter radiotolerans</name>
    <dbReference type="NCBI Taxonomy" id="42256"/>
    <lineage>
        <taxon>Bacteria</taxon>
        <taxon>Bacillati</taxon>
        <taxon>Actinomycetota</taxon>
        <taxon>Rubrobacteria</taxon>
        <taxon>Rubrobacterales</taxon>
        <taxon>Rubrobacteraceae</taxon>
        <taxon>Rubrobacter</taxon>
    </lineage>
</organism>
<reference evidence="1" key="1">
    <citation type="submission" date="2023-11" db="EMBL/GenBank/DDBJ databases">
        <title>MicrobeMod: A computational toolkit for identifying prokaryotic methylation and restriction-modification with nanopore sequencing.</title>
        <authorList>
            <person name="Crits-Christoph A."/>
            <person name="Kang S.C."/>
            <person name="Lee H."/>
            <person name="Ostrov N."/>
        </authorList>
    </citation>
    <scope>NUCLEOTIDE SEQUENCE</scope>
    <source>
        <strain evidence="1">ATCC 51242</strain>
    </source>
</reference>
<dbReference type="InterPro" id="IPR007636">
    <property type="entry name" value="Restrct_endonuc_II_XhoI"/>
</dbReference>
<proteinExistence type="predicted"/>
<dbReference type="GO" id="GO:0003677">
    <property type="term" value="F:DNA binding"/>
    <property type="evidence" value="ECO:0007669"/>
    <property type="project" value="InterPro"/>
</dbReference>
<evidence type="ECO:0000313" key="2">
    <source>
        <dbReference type="Proteomes" id="UP001281130"/>
    </source>
</evidence>
<name>A0AB35T9V0_RUBRA</name>
<gene>
    <name evidence="1" type="ORF">SIL72_14340</name>
</gene>